<dbReference type="Gene3D" id="3.30.300.130">
    <property type="entry name" value="Fe-S cluster assembly (FSCA)"/>
    <property type="match status" value="1"/>
</dbReference>
<evidence type="ECO:0000313" key="4">
    <source>
        <dbReference type="Proteomes" id="UP001149090"/>
    </source>
</evidence>
<proteinExistence type="inferred from homology"/>
<dbReference type="Proteomes" id="UP001149090">
    <property type="component" value="Unassembled WGS sequence"/>
</dbReference>
<evidence type="ECO:0000259" key="2">
    <source>
        <dbReference type="Pfam" id="PF01106"/>
    </source>
</evidence>
<dbReference type="GO" id="GO:0051536">
    <property type="term" value="F:iron-sulfur cluster binding"/>
    <property type="evidence" value="ECO:0007669"/>
    <property type="project" value="InterPro"/>
</dbReference>
<dbReference type="Pfam" id="PF01106">
    <property type="entry name" value="NifU"/>
    <property type="match status" value="1"/>
</dbReference>
<dbReference type="EMBL" id="JAPDFW010000106">
    <property type="protein sequence ID" value="KAJ5069285.1"/>
    <property type="molecule type" value="Genomic_DNA"/>
</dbReference>
<sequence length="111" mass="12415">MNLFQTQKNMLFKFGSIPPLIKIQIGQFFSNSNVSEEIRNVLNTKIQPALHCDGGGIELVSYDEKVCVAKVRLTGNCSFCPMGLITIKKSVQTIVKHFVPEVQSVDEYCCD</sequence>
<dbReference type="OrthoDB" id="565552at2759"/>
<dbReference type="PANTHER" id="PTHR11178">
    <property type="entry name" value="IRON-SULFUR CLUSTER SCAFFOLD PROTEIN NFU-RELATED"/>
    <property type="match status" value="1"/>
</dbReference>
<dbReference type="GO" id="GO:0005739">
    <property type="term" value="C:mitochondrion"/>
    <property type="evidence" value="ECO:0007669"/>
    <property type="project" value="TreeGrafter"/>
</dbReference>
<dbReference type="GO" id="GO:0005506">
    <property type="term" value="F:iron ion binding"/>
    <property type="evidence" value="ECO:0007669"/>
    <property type="project" value="InterPro"/>
</dbReference>
<gene>
    <name evidence="3" type="ORF">M0811_11770</name>
</gene>
<reference evidence="3" key="1">
    <citation type="submission" date="2022-10" db="EMBL/GenBank/DDBJ databases">
        <title>Novel sulphate-reducing endosymbionts in the free-living metamonad Anaeramoeba.</title>
        <authorList>
            <person name="Jerlstrom-Hultqvist J."/>
            <person name="Cepicka I."/>
            <person name="Gallot-Lavallee L."/>
            <person name="Salas-Leiva D."/>
            <person name="Curtis B.A."/>
            <person name="Zahonova K."/>
            <person name="Pipaliya S."/>
            <person name="Dacks J."/>
            <person name="Roger A.J."/>
        </authorList>
    </citation>
    <scope>NUCLEOTIDE SEQUENCE</scope>
    <source>
        <strain evidence="3">BMAN</strain>
    </source>
</reference>
<comment type="similarity">
    <text evidence="1">Belongs to the NifU family.</text>
</comment>
<evidence type="ECO:0000313" key="3">
    <source>
        <dbReference type="EMBL" id="KAJ5069285.1"/>
    </source>
</evidence>
<dbReference type="SUPFAM" id="SSF117916">
    <property type="entry name" value="Fe-S cluster assembly (FSCA) domain-like"/>
    <property type="match status" value="1"/>
</dbReference>
<dbReference type="AlphaFoldDB" id="A0A9Q0LC95"/>
<protein>
    <submittedName>
        <fullName evidence="3">Iron-sulfur cluster scaffold protein nfu-related</fullName>
    </submittedName>
</protein>
<dbReference type="InterPro" id="IPR001075">
    <property type="entry name" value="NIF_FeS_clus_asmbl_NifU_C"/>
</dbReference>
<evidence type="ECO:0000256" key="1">
    <source>
        <dbReference type="ARBA" id="ARBA00006420"/>
    </source>
</evidence>
<dbReference type="PANTHER" id="PTHR11178:SF1">
    <property type="entry name" value="NFU1 IRON-SULFUR CLUSTER SCAFFOLD HOMOLOG, MITOCHONDRIAL"/>
    <property type="match status" value="1"/>
</dbReference>
<name>A0A9Q0LC95_ANAIG</name>
<organism evidence="3 4">
    <name type="scientific">Anaeramoeba ignava</name>
    <name type="common">Anaerobic marine amoeba</name>
    <dbReference type="NCBI Taxonomy" id="1746090"/>
    <lineage>
        <taxon>Eukaryota</taxon>
        <taxon>Metamonada</taxon>
        <taxon>Anaeramoebidae</taxon>
        <taxon>Anaeramoeba</taxon>
    </lineage>
</organism>
<dbReference type="GO" id="GO:0016226">
    <property type="term" value="P:iron-sulfur cluster assembly"/>
    <property type="evidence" value="ECO:0007669"/>
    <property type="project" value="InterPro"/>
</dbReference>
<comment type="caution">
    <text evidence="3">The sequence shown here is derived from an EMBL/GenBank/DDBJ whole genome shotgun (WGS) entry which is preliminary data.</text>
</comment>
<keyword evidence="4" id="KW-1185">Reference proteome</keyword>
<dbReference type="InterPro" id="IPR034904">
    <property type="entry name" value="FSCA_dom_sf"/>
</dbReference>
<accession>A0A9Q0LC95</accession>
<feature type="domain" description="NIF system FeS cluster assembly NifU C-terminal" evidence="2">
    <location>
        <begin position="38"/>
        <end position="105"/>
    </location>
</feature>